<accession>A0A645H3F5</accession>
<comment type="caution">
    <text evidence="1">The sequence shown here is derived from an EMBL/GenBank/DDBJ whole genome shotgun (WGS) entry which is preliminary data.</text>
</comment>
<protein>
    <submittedName>
        <fullName evidence="1">Uncharacterized protein</fullName>
    </submittedName>
</protein>
<gene>
    <name evidence="1" type="ORF">SDC9_181047</name>
</gene>
<proteinExistence type="predicted"/>
<evidence type="ECO:0000313" key="1">
    <source>
        <dbReference type="EMBL" id="MPN33558.1"/>
    </source>
</evidence>
<reference evidence="1" key="1">
    <citation type="submission" date="2019-08" db="EMBL/GenBank/DDBJ databases">
        <authorList>
            <person name="Kucharzyk K."/>
            <person name="Murdoch R.W."/>
            <person name="Higgins S."/>
            <person name="Loffler F."/>
        </authorList>
    </citation>
    <scope>NUCLEOTIDE SEQUENCE</scope>
</reference>
<sequence>MADGRMSGTDSNQTPNAITFILAVRLWGISSMVKRETAQTVE</sequence>
<name>A0A645H3F5_9ZZZZ</name>
<dbReference type="EMBL" id="VSSQ01086125">
    <property type="protein sequence ID" value="MPN33558.1"/>
    <property type="molecule type" value="Genomic_DNA"/>
</dbReference>
<dbReference type="AlphaFoldDB" id="A0A645H3F5"/>
<organism evidence="1">
    <name type="scientific">bioreactor metagenome</name>
    <dbReference type="NCBI Taxonomy" id="1076179"/>
    <lineage>
        <taxon>unclassified sequences</taxon>
        <taxon>metagenomes</taxon>
        <taxon>ecological metagenomes</taxon>
    </lineage>
</organism>